<dbReference type="RefSeq" id="WP_153585259.1">
    <property type="nucleotide sequence ID" value="NZ_WJBU01000010.1"/>
</dbReference>
<protein>
    <submittedName>
        <fullName evidence="3">PilT/PilU family type 4a pilus ATPase</fullName>
    </submittedName>
</protein>
<dbReference type="Gene3D" id="3.30.450.90">
    <property type="match status" value="1"/>
</dbReference>
<accession>A0A844B8Y2</accession>
<dbReference type="Pfam" id="PF00437">
    <property type="entry name" value="T2SSE"/>
    <property type="match status" value="1"/>
</dbReference>
<dbReference type="InterPro" id="IPR050921">
    <property type="entry name" value="T4SS_GSP_E_ATPase"/>
</dbReference>
<evidence type="ECO:0000313" key="3">
    <source>
        <dbReference type="EMBL" id="MRD47937.1"/>
    </source>
</evidence>
<evidence type="ECO:0000259" key="2">
    <source>
        <dbReference type="PROSITE" id="PS00662"/>
    </source>
</evidence>
<dbReference type="Gene3D" id="3.40.50.300">
    <property type="entry name" value="P-loop containing nucleotide triphosphate hydrolases"/>
    <property type="match status" value="1"/>
</dbReference>
<dbReference type="OrthoDB" id="5790493at2"/>
<dbReference type="EMBL" id="WJBU01000010">
    <property type="protein sequence ID" value="MRD47937.1"/>
    <property type="molecule type" value="Genomic_DNA"/>
</dbReference>
<gene>
    <name evidence="3" type="ORF">GHT07_11655</name>
</gene>
<dbReference type="PANTHER" id="PTHR30486:SF12">
    <property type="entry name" value="TYPE IV PILUS ATPASE PILU"/>
    <property type="match status" value="1"/>
</dbReference>
<evidence type="ECO:0000256" key="1">
    <source>
        <dbReference type="ARBA" id="ARBA00006611"/>
    </source>
</evidence>
<dbReference type="PANTHER" id="PTHR30486">
    <property type="entry name" value="TWITCHING MOTILITY PROTEIN PILT"/>
    <property type="match status" value="1"/>
</dbReference>
<evidence type="ECO:0000313" key="4">
    <source>
        <dbReference type="Proteomes" id="UP000487350"/>
    </source>
</evidence>
<dbReference type="SUPFAM" id="SSF52540">
    <property type="entry name" value="P-loop containing nucleoside triphosphate hydrolases"/>
    <property type="match status" value="1"/>
</dbReference>
<dbReference type="PROSITE" id="PS00662">
    <property type="entry name" value="T2SP_E"/>
    <property type="match status" value="1"/>
</dbReference>
<proteinExistence type="inferred from homology"/>
<dbReference type="InterPro" id="IPR001482">
    <property type="entry name" value="T2SS/T4SS_dom"/>
</dbReference>
<organism evidence="3 4">
    <name type="scientific">Caenimonas koreensis DSM 17982</name>
    <dbReference type="NCBI Taxonomy" id="1121255"/>
    <lineage>
        <taxon>Bacteria</taxon>
        <taxon>Pseudomonadati</taxon>
        <taxon>Pseudomonadota</taxon>
        <taxon>Betaproteobacteria</taxon>
        <taxon>Burkholderiales</taxon>
        <taxon>Comamonadaceae</taxon>
        <taxon>Caenimonas</taxon>
    </lineage>
</organism>
<keyword evidence="4" id="KW-1185">Reference proteome</keyword>
<dbReference type="NCBIfam" id="TIGR01420">
    <property type="entry name" value="pilT_fam"/>
    <property type="match status" value="1"/>
</dbReference>
<dbReference type="AlphaFoldDB" id="A0A844B8Y2"/>
<comment type="similarity">
    <text evidence="1">Belongs to the GSP E family.</text>
</comment>
<dbReference type="CDD" id="cd01131">
    <property type="entry name" value="PilT"/>
    <property type="match status" value="1"/>
</dbReference>
<reference evidence="3 4" key="1">
    <citation type="submission" date="2019-11" db="EMBL/GenBank/DDBJ databases">
        <title>Caenimonas koreensis gen. nov., sp. nov., isolated from activated sludge.</title>
        <authorList>
            <person name="Seung H.R."/>
        </authorList>
    </citation>
    <scope>NUCLEOTIDE SEQUENCE [LARGE SCALE GENOMIC DNA]</scope>
    <source>
        <strain evidence="3 4">EMB320</strain>
    </source>
</reference>
<name>A0A844B8Y2_9BURK</name>
<feature type="domain" description="Bacterial type II secretion system protein E" evidence="2">
    <location>
        <begin position="202"/>
        <end position="216"/>
    </location>
</feature>
<dbReference type="GO" id="GO:0005524">
    <property type="term" value="F:ATP binding"/>
    <property type="evidence" value="ECO:0007669"/>
    <property type="project" value="InterPro"/>
</dbReference>
<dbReference type="GO" id="GO:0016887">
    <property type="term" value="F:ATP hydrolysis activity"/>
    <property type="evidence" value="ECO:0007669"/>
    <property type="project" value="InterPro"/>
</dbReference>
<comment type="caution">
    <text evidence="3">The sequence shown here is derived from an EMBL/GenBank/DDBJ whole genome shotgun (WGS) entry which is preliminary data.</text>
</comment>
<sequence length="375" mass="40558">MHPLPTADAQDLRVYLRYLSMTGGSDLFFSVGSPPALKVQGIIRAMGLPPLAPGSVRQLAHSVMNEAQVAQFERDLEYDLAVVVEGAGRFRLNVFMQRGEVGLVARFVKDHIPSLAQLRMPAQLADLAMLERGLVLAVGAAGSGKSTTLAAMIDCRNAGAPGHILTVEDPIEFLHGYKRCVVDQREVGMDTHTFADALRHAMREAPDVIMIGEIRDAETMQHALSYADTGHLCLSTMHASNAAQAIERIVNFFPADARQRTLMDLSINLKGIIGQRLIHGRGGKLVPATELMLQSPFIADLIERGRIDDITAAIGRSEPLGMHTFDQSLHELFVASEITAEQAIEHADSKTDVALRIRLGAGAATAGSDLSMQRG</sequence>
<dbReference type="InterPro" id="IPR027417">
    <property type="entry name" value="P-loop_NTPase"/>
</dbReference>
<dbReference type="Proteomes" id="UP000487350">
    <property type="component" value="Unassembled WGS sequence"/>
</dbReference>
<dbReference type="InterPro" id="IPR006321">
    <property type="entry name" value="PilT/PilU"/>
</dbReference>